<dbReference type="EC" id="1.8.1.4" evidence="4 19"/>
<name>A0A2T3MXE4_9GAMM</name>
<dbReference type="FunFam" id="3.30.390.30:FF:000001">
    <property type="entry name" value="Dihydrolipoyl dehydrogenase"/>
    <property type="match status" value="1"/>
</dbReference>
<evidence type="ECO:0000256" key="10">
    <source>
        <dbReference type="ARBA" id="ARBA00023002"/>
    </source>
</evidence>
<feature type="binding site" evidence="17">
    <location>
        <begin position="186"/>
        <end position="193"/>
    </location>
    <ligand>
        <name>NAD(+)</name>
        <dbReference type="ChEBI" id="CHEBI:57540"/>
    </ligand>
</feature>
<dbReference type="InterPro" id="IPR006258">
    <property type="entry name" value="Lipoamide_DH"/>
</dbReference>
<feature type="disulfide bond" description="Redox-active" evidence="18">
    <location>
        <begin position="45"/>
        <end position="50"/>
    </location>
</feature>
<evidence type="ECO:0000256" key="11">
    <source>
        <dbReference type="ARBA" id="ARBA00023027"/>
    </source>
</evidence>
<dbReference type="PIRSF" id="PIRSF000350">
    <property type="entry name" value="Mercury_reductase_MerA"/>
    <property type="match status" value="1"/>
</dbReference>
<keyword evidence="23" id="KW-1185">Reference proteome</keyword>
<feature type="domain" description="FAD/NAD(P)-binding" evidence="21">
    <location>
        <begin position="8"/>
        <end position="332"/>
    </location>
</feature>
<keyword evidence="6" id="KW-0963">Cytoplasm</keyword>
<comment type="function">
    <text evidence="15">Lipoamide dehydrogenase is a component of the glycine cleavage system as well as of the alpha-ketoacid dehydrogenase complexes.</text>
</comment>
<reference evidence="22 23" key="1">
    <citation type="submission" date="2018-03" db="EMBL/GenBank/DDBJ databases">
        <title>Whole genome sequencing of Histamine producing bacteria.</title>
        <authorList>
            <person name="Butler K."/>
        </authorList>
    </citation>
    <scope>NUCLEOTIDE SEQUENCE [LARGE SCALE GENOMIC DNA]</scope>
    <source>
        <strain evidence="22 23">DSM 16190</strain>
    </source>
</reference>
<evidence type="ECO:0000259" key="20">
    <source>
        <dbReference type="Pfam" id="PF02852"/>
    </source>
</evidence>
<comment type="catalytic activity">
    <reaction evidence="14 19">
        <text>N(6)-[(R)-dihydrolipoyl]-L-lysyl-[protein] + NAD(+) = N(6)-[(R)-lipoyl]-L-lysyl-[protein] + NADH + H(+)</text>
        <dbReference type="Rhea" id="RHEA:15045"/>
        <dbReference type="Rhea" id="RHEA-COMP:10474"/>
        <dbReference type="Rhea" id="RHEA-COMP:10475"/>
        <dbReference type="ChEBI" id="CHEBI:15378"/>
        <dbReference type="ChEBI" id="CHEBI:57540"/>
        <dbReference type="ChEBI" id="CHEBI:57945"/>
        <dbReference type="ChEBI" id="CHEBI:83099"/>
        <dbReference type="ChEBI" id="CHEBI:83100"/>
        <dbReference type="EC" id="1.8.1.4"/>
    </reaction>
</comment>
<evidence type="ECO:0000313" key="22">
    <source>
        <dbReference type="EMBL" id="PSW04628.1"/>
    </source>
</evidence>
<keyword evidence="9" id="KW-0007">Acetylation</keyword>
<dbReference type="PANTHER" id="PTHR22912">
    <property type="entry name" value="DISULFIDE OXIDOREDUCTASE"/>
    <property type="match status" value="1"/>
</dbReference>
<evidence type="ECO:0000256" key="12">
    <source>
        <dbReference type="ARBA" id="ARBA00023157"/>
    </source>
</evidence>
<evidence type="ECO:0000256" key="2">
    <source>
        <dbReference type="ARBA" id="ARBA00007532"/>
    </source>
</evidence>
<dbReference type="NCBIfam" id="TIGR01350">
    <property type="entry name" value="lipoamide_DH"/>
    <property type="match status" value="1"/>
</dbReference>
<dbReference type="PANTHER" id="PTHR22912:SF160">
    <property type="entry name" value="DIHYDROLIPOYL DEHYDROGENASE"/>
    <property type="match status" value="1"/>
</dbReference>
<dbReference type="Proteomes" id="UP000240904">
    <property type="component" value="Unassembled WGS sequence"/>
</dbReference>
<evidence type="ECO:0000256" key="16">
    <source>
        <dbReference type="PIRSR" id="PIRSR000350-2"/>
    </source>
</evidence>
<dbReference type="SUPFAM" id="SSF51905">
    <property type="entry name" value="FAD/NAD(P)-binding domain"/>
    <property type="match status" value="1"/>
</dbReference>
<keyword evidence="8 17" id="KW-0274">FAD</keyword>
<feature type="binding site" evidence="17">
    <location>
        <position position="54"/>
    </location>
    <ligand>
        <name>FAD</name>
        <dbReference type="ChEBI" id="CHEBI:57692"/>
    </ligand>
</feature>
<dbReference type="Pfam" id="PF02852">
    <property type="entry name" value="Pyr_redox_dim"/>
    <property type="match status" value="1"/>
</dbReference>
<keyword evidence="13 19" id="KW-0676">Redox-active center</keyword>
<dbReference type="InterPro" id="IPR036188">
    <property type="entry name" value="FAD/NAD-bd_sf"/>
</dbReference>
<evidence type="ECO:0000256" key="6">
    <source>
        <dbReference type="ARBA" id="ARBA00022490"/>
    </source>
</evidence>
<comment type="similarity">
    <text evidence="2 19">Belongs to the class-I pyridine nucleotide-disulfide oxidoreductase family.</text>
</comment>
<dbReference type="InterPro" id="IPR012999">
    <property type="entry name" value="Pyr_OxRdtase_I_AS"/>
</dbReference>
<evidence type="ECO:0000256" key="17">
    <source>
        <dbReference type="PIRSR" id="PIRSR000350-3"/>
    </source>
</evidence>
<proteinExistence type="inferred from homology"/>
<dbReference type="FunFam" id="3.50.50.60:FF:000001">
    <property type="entry name" value="Dihydrolipoyl dehydrogenase, mitochondrial"/>
    <property type="match status" value="1"/>
</dbReference>
<comment type="cofactor">
    <cofactor evidence="17 19">
        <name>FAD</name>
        <dbReference type="ChEBI" id="CHEBI:57692"/>
    </cofactor>
    <text evidence="17 19">Binds 1 FAD per subunit.</text>
</comment>
<protein>
    <recommendedName>
        <fullName evidence="5 19">Dihydrolipoyl dehydrogenase</fullName>
        <ecNumber evidence="4 19">1.8.1.4</ecNumber>
    </recommendedName>
</protein>
<gene>
    <name evidence="22" type="primary">lpdA</name>
    <name evidence="22" type="ORF">C9I89_12585</name>
</gene>
<dbReference type="GO" id="GO:0004148">
    <property type="term" value="F:dihydrolipoyl dehydrogenase (NADH) activity"/>
    <property type="evidence" value="ECO:0007669"/>
    <property type="project" value="UniProtKB-EC"/>
</dbReference>
<dbReference type="Pfam" id="PF07992">
    <property type="entry name" value="Pyr_redox_2"/>
    <property type="match status" value="1"/>
</dbReference>
<dbReference type="GO" id="GO:0050660">
    <property type="term" value="F:flavin adenine dinucleotide binding"/>
    <property type="evidence" value="ECO:0007669"/>
    <property type="project" value="InterPro"/>
</dbReference>
<comment type="caution">
    <text evidence="22">The sequence shown here is derived from an EMBL/GenBank/DDBJ whole genome shotgun (WGS) entry which is preliminary data.</text>
</comment>
<evidence type="ECO:0000256" key="9">
    <source>
        <dbReference type="ARBA" id="ARBA00022990"/>
    </source>
</evidence>
<evidence type="ECO:0000256" key="15">
    <source>
        <dbReference type="ARBA" id="ARBA00054324"/>
    </source>
</evidence>
<organism evidence="22 23">
    <name type="scientific">Photobacterium lipolyticum</name>
    <dbReference type="NCBI Taxonomy" id="266810"/>
    <lineage>
        <taxon>Bacteria</taxon>
        <taxon>Pseudomonadati</taxon>
        <taxon>Pseudomonadota</taxon>
        <taxon>Gammaproteobacteria</taxon>
        <taxon>Vibrionales</taxon>
        <taxon>Vibrionaceae</taxon>
        <taxon>Photobacterium</taxon>
    </lineage>
</organism>
<keyword evidence="10 19" id="KW-0560">Oxidoreductase</keyword>
<feature type="binding site" evidence="17">
    <location>
        <position position="117"/>
    </location>
    <ligand>
        <name>FAD</name>
        <dbReference type="ChEBI" id="CHEBI:57692"/>
    </ligand>
</feature>
<comment type="subunit">
    <text evidence="3">Homodimer.</text>
</comment>
<dbReference type="RefSeq" id="WP_107283707.1">
    <property type="nucleotide sequence ID" value="NZ_PYMC01000008.1"/>
</dbReference>
<dbReference type="SUPFAM" id="SSF55424">
    <property type="entry name" value="FAD/NAD-linked reductases, dimerisation (C-terminal) domain"/>
    <property type="match status" value="1"/>
</dbReference>
<dbReference type="InterPro" id="IPR004099">
    <property type="entry name" value="Pyr_nucl-diS_OxRdtase_dimer"/>
</dbReference>
<evidence type="ECO:0000256" key="1">
    <source>
        <dbReference type="ARBA" id="ARBA00004496"/>
    </source>
</evidence>
<dbReference type="PRINTS" id="PR00368">
    <property type="entry name" value="FADPNR"/>
</dbReference>
<evidence type="ECO:0000256" key="4">
    <source>
        <dbReference type="ARBA" id="ARBA00012608"/>
    </source>
</evidence>
<dbReference type="OrthoDB" id="9800167at2"/>
<evidence type="ECO:0000256" key="8">
    <source>
        <dbReference type="ARBA" id="ARBA00022827"/>
    </source>
</evidence>
<dbReference type="GO" id="GO:0006103">
    <property type="term" value="P:2-oxoglutarate metabolic process"/>
    <property type="evidence" value="ECO:0007669"/>
    <property type="project" value="TreeGrafter"/>
</dbReference>
<dbReference type="Gene3D" id="3.50.50.60">
    <property type="entry name" value="FAD/NAD(P)-binding domain"/>
    <property type="match status" value="2"/>
</dbReference>
<comment type="miscellaneous">
    <text evidence="19">The active site is a redox-active disulfide bond.</text>
</comment>
<dbReference type="PRINTS" id="PR00411">
    <property type="entry name" value="PNDRDTASEI"/>
</dbReference>
<feature type="binding site" evidence="17">
    <location>
        <position position="317"/>
    </location>
    <ligand>
        <name>FAD</name>
        <dbReference type="ChEBI" id="CHEBI:57692"/>
    </ligand>
</feature>
<feature type="binding site" evidence="17">
    <location>
        <begin position="323"/>
        <end position="326"/>
    </location>
    <ligand>
        <name>FAD</name>
        <dbReference type="ChEBI" id="CHEBI:57692"/>
    </ligand>
</feature>
<accession>A0A2T3MXE4</accession>
<keyword evidence="7 19" id="KW-0285">Flavoprotein</keyword>
<dbReference type="GO" id="GO:0005737">
    <property type="term" value="C:cytoplasm"/>
    <property type="evidence" value="ECO:0007669"/>
    <property type="project" value="UniProtKB-SubCell"/>
</dbReference>
<sequence>MSKEIKAQVVVLGAGPAGYSAAFRCADLGLETVLIERYNTLGGVCLNVGCIPSKALLHVAKVIEEAKALADHGIVFGEPQTDISKIRLWKEKVVNQLTGGLGGMAKMRKVTVVNGFGKFTGPNSIVVTNNSGEGEETTTVNFDNAIIAAGSRPIKLPFIPHDDPRIWDSTDALELKEVPEKLLVMGGGIIGLEMGTVYHALGSQIDVVEMFDQVIPAADKDIVKVYTKRVKNKFNLMLETKVTAVEAKEDGIYVSMEGKKAPAEPTRYDAVLVAIGRVPNGALLDAGIAGIDVDERGFINVDKQMRTNVSHIHAIGDIVGQPMLAHKGVHEGHVAAEVISGKKHYFDPKVIPSIAYTEPEVAWVGKTEKEAKAEGINYEAATFPWAASGRAIASDCADGMTKLIFDKDTNRVIGGAIVGTNAGELLGEIGLAIEMGCDAEDIALTVHAHPTLHESIGMAAEIYEGSITDLPNAKAKKKKK</sequence>
<evidence type="ECO:0000313" key="23">
    <source>
        <dbReference type="Proteomes" id="UP000240904"/>
    </source>
</evidence>
<comment type="subcellular location">
    <subcellularLocation>
        <location evidence="1">Cytoplasm</location>
    </subcellularLocation>
</comment>
<feature type="active site" description="Proton acceptor" evidence="16">
    <location>
        <position position="449"/>
    </location>
</feature>
<evidence type="ECO:0000256" key="13">
    <source>
        <dbReference type="ARBA" id="ARBA00023284"/>
    </source>
</evidence>
<feature type="binding site" evidence="17">
    <location>
        <position position="209"/>
    </location>
    <ligand>
        <name>NAD(+)</name>
        <dbReference type="ChEBI" id="CHEBI:57540"/>
    </ligand>
</feature>
<dbReference type="InterPro" id="IPR001100">
    <property type="entry name" value="Pyr_nuc-diS_OxRdtase"/>
</dbReference>
<evidence type="ECO:0000256" key="5">
    <source>
        <dbReference type="ARBA" id="ARBA00016961"/>
    </source>
</evidence>
<dbReference type="InterPro" id="IPR050151">
    <property type="entry name" value="Class-I_Pyr_Nuc-Dis_Oxidored"/>
</dbReference>
<dbReference type="PROSITE" id="PS00076">
    <property type="entry name" value="PYRIDINE_REDOX_1"/>
    <property type="match status" value="1"/>
</dbReference>
<feature type="binding site" evidence="17">
    <location>
        <position position="276"/>
    </location>
    <ligand>
        <name>NAD(+)</name>
        <dbReference type="ChEBI" id="CHEBI:57540"/>
    </ligand>
</feature>
<evidence type="ECO:0000256" key="3">
    <source>
        <dbReference type="ARBA" id="ARBA00011738"/>
    </source>
</evidence>
<evidence type="ECO:0000256" key="19">
    <source>
        <dbReference type="RuleBase" id="RU003692"/>
    </source>
</evidence>
<keyword evidence="17" id="KW-0547">Nucleotide-binding</keyword>
<dbReference type="Gene3D" id="3.30.390.30">
    <property type="match status" value="1"/>
</dbReference>
<evidence type="ECO:0000259" key="21">
    <source>
        <dbReference type="Pfam" id="PF07992"/>
    </source>
</evidence>
<feature type="domain" description="Pyridine nucleotide-disulphide oxidoreductase dimerisation" evidence="20">
    <location>
        <begin position="351"/>
        <end position="459"/>
    </location>
</feature>
<dbReference type="AlphaFoldDB" id="A0A2T3MXE4"/>
<dbReference type="InterPro" id="IPR016156">
    <property type="entry name" value="FAD/NAD-linked_Rdtase_dimer_sf"/>
</dbReference>
<dbReference type="FunFam" id="3.50.50.60:FF:000014">
    <property type="entry name" value="Dihydrolipoyl dehydrogenase"/>
    <property type="match status" value="1"/>
</dbReference>
<keyword evidence="12" id="KW-1015">Disulfide bond</keyword>
<dbReference type="EMBL" id="PYMC01000008">
    <property type="protein sequence ID" value="PSW04628.1"/>
    <property type="molecule type" value="Genomic_DNA"/>
</dbReference>
<dbReference type="InterPro" id="IPR023753">
    <property type="entry name" value="FAD/NAD-binding_dom"/>
</dbReference>
<evidence type="ECO:0000256" key="18">
    <source>
        <dbReference type="PIRSR" id="PIRSR000350-4"/>
    </source>
</evidence>
<evidence type="ECO:0000256" key="14">
    <source>
        <dbReference type="ARBA" id="ARBA00049187"/>
    </source>
</evidence>
<keyword evidence="11 17" id="KW-0520">NAD</keyword>
<evidence type="ECO:0000256" key="7">
    <source>
        <dbReference type="ARBA" id="ARBA00022630"/>
    </source>
</evidence>